<organism evidence="2 3">
    <name type="scientific">Caldicellulosiruptor changbaiensis</name>
    <dbReference type="NCBI Taxonomy" id="1222016"/>
    <lineage>
        <taxon>Bacteria</taxon>
        <taxon>Bacillati</taxon>
        <taxon>Bacillota</taxon>
        <taxon>Bacillota incertae sedis</taxon>
        <taxon>Caldicellulosiruptorales</taxon>
        <taxon>Caldicellulosiruptoraceae</taxon>
        <taxon>Caldicellulosiruptor</taxon>
    </lineage>
</organism>
<dbReference type="InterPro" id="IPR008928">
    <property type="entry name" value="6-hairpin_glycosidase_sf"/>
</dbReference>
<dbReference type="InterPro" id="IPR052043">
    <property type="entry name" value="PolySaccharide_Degr_Enz"/>
</dbReference>
<dbReference type="PANTHER" id="PTHR33886">
    <property type="entry name" value="UNSATURATED RHAMNOGALACTURONAN HYDROLASE (EUROFUNG)"/>
    <property type="match status" value="1"/>
</dbReference>
<protein>
    <submittedName>
        <fullName evidence="2">Glycosyl hydrolase family 88</fullName>
    </submittedName>
</protein>
<evidence type="ECO:0000256" key="1">
    <source>
        <dbReference type="ARBA" id="ARBA00022801"/>
    </source>
</evidence>
<dbReference type="RefSeq" id="WP_127351114.1">
    <property type="nucleotide sequence ID" value="NZ_CP034791.1"/>
</dbReference>
<accession>A0A3T0D2K5</accession>
<dbReference type="GO" id="GO:0005975">
    <property type="term" value="P:carbohydrate metabolic process"/>
    <property type="evidence" value="ECO:0007669"/>
    <property type="project" value="InterPro"/>
</dbReference>
<dbReference type="Gene3D" id="1.50.10.10">
    <property type="match status" value="1"/>
</dbReference>
<dbReference type="EMBL" id="CP034791">
    <property type="protein sequence ID" value="AZT89492.1"/>
    <property type="molecule type" value="Genomic_DNA"/>
</dbReference>
<dbReference type="GO" id="GO:0016787">
    <property type="term" value="F:hydrolase activity"/>
    <property type="evidence" value="ECO:0007669"/>
    <property type="project" value="UniProtKB-KW"/>
</dbReference>
<dbReference type="InterPro" id="IPR012341">
    <property type="entry name" value="6hp_glycosidase-like_sf"/>
</dbReference>
<dbReference type="Pfam" id="PF07470">
    <property type="entry name" value="Glyco_hydro_88"/>
    <property type="match status" value="1"/>
</dbReference>
<name>A0A3T0D2K5_9FIRM</name>
<gene>
    <name evidence="2" type="ORF">ELD05_01680</name>
</gene>
<proteinExistence type="predicted"/>
<dbReference type="SUPFAM" id="SSF48208">
    <property type="entry name" value="Six-hairpin glycosidases"/>
    <property type="match status" value="1"/>
</dbReference>
<reference evidence="2 3" key="1">
    <citation type="submission" date="2018-12" db="EMBL/GenBank/DDBJ databases">
        <title>Genome sequence from the cellulolytic species, Caldicellulosiruptor changbaiensis.</title>
        <authorList>
            <person name="Blumer-Schuette S.E."/>
            <person name="Mendoza C."/>
        </authorList>
    </citation>
    <scope>NUCLEOTIDE SEQUENCE [LARGE SCALE GENOMIC DNA]</scope>
    <source>
        <strain evidence="2 3">CBS-Z</strain>
    </source>
</reference>
<dbReference type="PANTHER" id="PTHR33886:SF8">
    <property type="entry name" value="UNSATURATED RHAMNOGALACTURONAN HYDROLASE (EUROFUNG)"/>
    <property type="match status" value="1"/>
</dbReference>
<dbReference type="Proteomes" id="UP000282930">
    <property type="component" value="Chromosome"/>
</dbReference>
<dbReference type="KEGG" id="ccha:ELD05_01680"/>
<evidence type="ECO:0000313" key="2">
    <source>
        <dbReference type="EMBL" id="AZT89492.1"/>
    </source>
</evidence>
<keyword evidence="1 2" id="KW-0378">Hydrolase</keyword>
<sequence>MKKLKELVKKNYSVRMSDSVIKKFPNLTDKWQYDYGVVFKGMEYVYEMTKDEKYYEYIKRNIDFFVNEDGSIKKYSKEEYNIDHINNGKAILFLYRKTGEEKYKKAAQLLRDQLRTHPRTVEGGFWHKKIYPHQMWLDGIYMASPFYAEYATLIGQDEADEIFDDVAKQVILCAKHTRDPVTGLHYHGWDERREQRWANKITGCSPNFWGRAMGWFAMAAVDVLDFLPQDHQSRETILAIFKQLVDAVIKYQDPEIGVWYQVVNFIGRNGNYPEASASCMFAYALAKGIEKGYLDCSYVKALERAYEGIIYRFVEEDEEGLLNLNGVCMVAGLGGNPYRDGSFEYYISEPIKTNDLKGVGAFIKASAWIERLFK</sequence>
<dbReference type="AlphaFoldDB" id="A0A3T0D2K5"/>
<dbReference type="InterPro" id="IPR010905">
    <property type="entry name" value="Glyco_hydro_88"/>
</dbReference>
<evidence type="ECO:0000313" key="3">
    <source>
        <dbReference type="Proteomes" id="UP000282930"/>
    </source>
</evidence>
<keyword evidence="3" id="KW-1185">Reference proteome</keyword>